<keyword evidence="6" id="KW-0961">Cell wall biogenesis/degradation</keyword>
<evidence type="ECO:0000313" key="11">
    <source>
        <dbReference type="EMBL" id="OGM79030.1"/>
    </source>
</evidence>
<dbReference type="InterPro" id="IPR001967">
    <property type="entry name" value="Peptidase_S11_N"/>
</dbReference>
<dbReference type="STRING" id="1802538.A2382_01275"/>
<organism evidence="11 12">
    <name type="scientific">Candidatus Woesebacteria bacterium RIFOXYB1_FULL_38_16</name>
    <dbReference type="NCBI Taxonomy" id="1802538"/>
    <lineage>
        <taxon>Bacteria</taxon>
        <taxon>Candidatus Woeseibacteriota</taxon>
    </lineage>
</organism>
<feature type="domain" description="Peptidase S11 D-alanyl-D-alanine carboxypeptidase A N-terminal" evidence="10">
    <location>
        <begin position="57"/>
        <end position="277"/>
    </location>
</feature>
<dbReference type="GO" id="GO:0009252">
    <property type="term" value="P:peptidoglycan biosynthetic process"/>
    <property type="evidence" value="ECO:0007669"/>
    <property type="project" value="UniProtKB-KW"/>
</dbReference>
<keyword evidence="2" id="KW-0732">Signal</keyword>
<keyword evidence="4" id="KW-0133">Cell shape</keyword>
<comment type="similarity">
    <text evidence="1 9">Belongs to the peptidase S11 family.</text>
</comment>
<evidence type="ECO:0000256" key="1">
    <source>
        <dbReference type="ARBA" id="ARBA00007164"/>
    </source>
</evidence>
<dbReference type="PANTHER" id="PTHR21581">
    <property type="entry name" value="D-ALANYL-D-ALANINE CARBOXYPEPTIDASE"/>
    <property type="match status" value="1"/>
</dbReference>
<feature type="active site" evidence="7">
    <location>
        <position position="141"/>
    </location>
</feature>
<dbReference type="Proteomes" id="UP000178999">
    <property type="component" value="Unassembled WGS sequence"/>
</dbReference>
<evidence type="ECO:0000256" key="3">
    <source>
        <dbReference type="ARBA" id="ARBA00022801"/>
    </source>
</evidence>
<dbReference type="GO" id="GO:0008360">
    <property type="term" value="P:regulation of cell shape"/>
    <property type="evidence" value="ECO:0007669"/>
    <property type="project" value="UniProtKB-KW"/>
</dbReference>
<evidence type="ECO:0000256" key="6">
    <source>
        <dbReference type="ARBA" id="ARBA00023316"/>
    </source>
</evidence>
<dbReference type="Gene3D" id="3.40.710.10">
    <property type="entry name" value="DD-peptidase/beta-lactamase superfamily"/>
    <property type="match status" value="1"/>
</dbReference>
<dbReference type="PANTHER" id="PTHR21581:SF6">
    <property type="entry name" value="TRAFFICKING PROTEIN PARTICLE COMPLEX SUBUNIT 12"/>
    <property type="match status" value="1"/>
</dbReference>
<evidence type="ECO:0000259" key="10">
    <source>
        <dbReference type="Pfam" id="PF00768"/>
    </source>
</evidence>
<evidence type="ECO:0000256" key="8">
    <source>
        <dbReference type="PIRSR" id="PIRSR618044-2"/>
    </source>
</evidence>
<gene>
    <name evidence="11" type="ORF">A2382_01275</name>
</gene>
<keyword evidence="3" id="KW-0378">Hydrolase</keyword>
<feature type="active site" description="Proton acceptor" evidence="7">
    <location>
        <position position="91"/>
    </location>
</feature>
<dbReference type="Pfam" id="PF00768">
    <property type="entry name" value="Peptidase_S11"/>
    <property type="match status" value="1"/>
</dbReference>
<comment type="caution">
    <text evidence="11">The sequence shown here is derived from an EMBL/GenBank/DDBJ whole genome shotgun (WGS) entry which is preliminary data.</text>
</comment>
<dbReference type="GO" id="GO:0006508">
    <property type="term" value="P:proteolysis"/>
    <property type="evidence" value="ECO:0007669"/>
    <property type="project" value="InterPro"/>
</dbReference>
<dbReference type="AlphaFoldDB" id="A0A1F8CRW2"/>
<accession>A0A1F8CRW2</accession>
<sequence length="308" mass="33807">MIFWFAKKYLTLLVLALIVVVTFVVASLPARKPIVVNQKLLDFQGSALPVLKNATFPVLTSRGVLAIDLDSAVSLYEKEPDAALLPASTTKIMTALIAYDYYPMNTVLSVSGVKIEGQKMGLSIGEKISVENLLDGLLIYSANDAAEVLAGSYPGGRNAFVKAMNLKAKELHLAKTEFKNPTGLDDYGHRSSARDILHLAQIAMQNPKLSQIVATENKTVKSVDGGRVHNLRNINELLGKVPGVLGVKTGWTTEARENLVTYIERDGHKVMIAMLGSQDRFGETKELIEWIFSSYTWTDVATLRNTRL</sequence>
<feature type="active site" description="Acyl-ester intermediate" evidence="7">
    <location>
        <position position="88"/>
    </location>
</feature>
<reference evidence="11 12" key="1">
    <citation type="journal article" date="2016" name="Nat. Commun.">
        <title>Thousands of microbial genomes shed light on interconnected biogeochemical processes in an aquifer system.</title>
        <authorList>
            <person name="Anantharaman K."/>
            <person name="Brown C.T."/>
            <person name="Hug L.A."/>
            <person name="Sharon I."/>
            <person name="Castelle C.J."/>
            <person name="Probst A.J."/>
            <person name="Thomas B.C."/>
            <person name="Singh A."/>
            <person name="Wilkins M.J."/>
            <person name="Karaoz U."/>
            <person name="Brodie E.L."/>
            <person name="Williams K.H."/>
            <person name="Hubbard S.S."/>
            <person name="Banfield J.F."/>
        </authorList>
    </citation>
    <scope>NUCLEOTIDE SEQUENCE [LARGE SCALE GENOMIC DNA]</scope>
</reference>
<evidence type="ECO:0000256" key="9">
    <source>
        <dbReference type="RuleBase" id="RU004016"/>
    </source>
</evidence>
<name>A0A1F8CRW2_9BACT</name>
<evidence type="ECO:0000256" key="4">
    <source>
        <dbReference type="ARBA" id="ARBA00022960"/>
    </source>
</evidence>
<evidence type="ECO:0000256" key="2">
    <source>
        <dbReference type="ARBA" id="ARBA00022729"/>
    </source>
</evidence>
<dbReference type="GO" id="GO:0009002">
    <property type="term" value="F:serine-type D-Ala-D-Ala carboxypeptidase activity"/>
    <property type="evidence" value="ECO:0007669"/>
    <property type="project" value="InterPro"/>
</dbReference>
<dbReference type="EMBL" id="MGHY01000021">
    <property type="protein sequence ID" value="OGM79030.1"/>
    <property type="molecule type" value="Genomic_DNA"/>
</dbReference>
<dbReference type="GO" id="GO:0071555">
    <property type="term" value="P:cell wall organization"/>
    <property type="evidence" value="ECO:0007669"/>
    <property type="project" value="UniProtKB-KW"/>
</dbReference>
<feature type="binding site" evidence="8">
    <location>
        <position position="248"/>
    </location>
    <ligand>
        <name>substrate</name>
    </ligand>
</feature>
<dbReference type="InterPro" id="IPR012338">
    <property type="entry name" value="Beta-lactam/transpept-like"/>
</dbReference>
<proteinExistence type="inferred from homology"/>
<evidence type="ECO:0000256" key="5">
    <source>
        <dbReference type="ARBA" id="ARBA00022984"/>
    </source>
</evidence>
<dbReference type="InterPro" id="IPR018044">
    <property type="entry name" value="Peptidase_S11"/>
</dbReference>
<protein>
    <recommendedName>
        <fullName evidence="10">Peptidase S11 D-alanyl-D-alanine carboxypeptidase A N-terminal domain-containing protein</fullName>
    </recommendedName>
</protein>
<keyword evidence="5" id="KW-0573">Peptidoglycan synthesis</keyword>
<evidence type="ECO:0000313" key="12">
    <source>
        <dbReference type="Proteomes" id="UP000178999"/>
    </source>
</evidence>
<evidence type="ECO:0000256" key="7">
    <source>
        <dbReference type="PIRSR" id="PIRSR618044-1"/>
    </source>
</evidence>
<dbReference type="SUPFAM" id="SSF56601">
    <property type="entry name" value="beta-lactamase/transpeptidase-like"/>
    <property type="match status" value="1"/>
</dbReference>
<dbReference type="PRINTS" id="PR00725">
    <property type="entry name" value="DADACBPTASE1"/>
</dbReference>